<accession>A0A7V8UBQ9</accession>
<gene>
    <name evidence="3" type="ORF">FHK92_04955</name>
</gene>
<dbReference type="AlphaFoldDB" id="A0A7V8UBQ9"/>
<evidence type="ECO:0000259" key="2">
    <source>
        <dbReference type="Pfam" id="PF00501"/>
    </source>
</evidence>
<dbReference type="SUPFAM" id="SSF56801">
    <property type="entry name" value="Acetyl-CoA synthetase-like"/>
    <property type="match status" value="1"/>
</dbReference>
<evidence type="ECO:0000313" key="3">
    <source>
        <dbReference type="EMBL" id="MBA1377169.1"/>
    </source>
</evidence>
<protein>
    <submittedName>
        <fullName evidence="3">Long-chain fatty acid--CoA ligase</fullName>
    </submittedName>
</protein>
<dbReference type="InterPro" id="IPR000873">
    <property type="entry name" value="AMP-dep_synth/lig_dom"/>
</dbReference>
<proteinExistence type="predicted"/>
<feature type="region of interest" description="Disordered" evidence="1">
    <location>
        <begin position="365"/>
        <end position="388"/>
    </location>
</feature>
<evidence type="ECO:0000256" key="1">
    <source>
        <dbReference type="SAM" id="MobiDB-lite"/>
    </source>
</evidence>
<feature type="compositionally biased region" description="Basic and acidic residues" evidence="1">
    <location>
        <begin position="373"/>
        <end position="388"/>
    </location>
</feature>
<sequence>MGTLTDTLDTLPHWLHRQALEHGADVALRHKHLGIWQVRTWEQLADEVQNLAAALQARGFSVGATLTNISRPTPQAIVAALAAQWLGGAASLLDPLDAPAGQIDLLGELQPDFVLAQGHEELLRLGAAQVTPRVLIYLDKRGLSDSGPFDQALEYAALIDSKVFAETIPQAQAQQTAFVFYRRGQHPTEKQRISHAELLQHGQHLVQREGLGRQDEALAARGFASAGQARYLLAPWLIAGLRLNFPENLATRDRDRRELGPTLVAGTRETYERLHGYALERLPPPGARARRLVDWALAARPGLLRRFVGHWLVRRPLRDVLGFSRTHAPLVVGDPLRPETQAFFESLGIKVRRWGDSTEWEVPSISSASVTNGRDERHSQRIWKEATT</sequence>
<evidence type="ECO:0000313" key="4">
    <source>
        <dbReference type="Proteomes" id="UP000572407"/>
    </source>
</evidence>
<dbReference type="Gene3D" id="3.40.50.12780">
    <property type="entry name" value="N-terminal domain of ligase-like"/>
    <property type="match status" value="1"/>
</dbReference>
<dbReference type="EMBL" id="VDLV01000006">
    <property type="protein sequence ID" value="MBA1377169.1"/>
    <property type="molecule type" value="Genomic_DNA"/>
</dbReference>
<feature type="domain" description="AMP-dependent synthetase/ligase" evidence="2">
    <location>
        <begin position="16"/>
        <end position="349"/>
    </location>
</feature>
<name>A0A7V8UBQ9_9PSED</name>
<dbReference type="GO" id="GO:0016874">
    <property type="term" value="F:ligase activity"/>
    <property type="evidence" value="ECO:0007669"/>
    <property type="project" value="UniProtKB-KW"/>
</dbReference>
<keyword evidence="3" id="KW-0436">Ligase</keyword>
<dbReference type="Pfam" id="PF00501">
    <property type="entry name" value="AMP-binding"/>
    <property type="match status" value="1"/>
</dbReference>
<reference evidence="3 4" key="1">
    <citation type="submission" date="2019-06" db="EMBL/GenBank/DDBJ databases">
        <title>Analysis of the biodiversity of Brassica napus bacterial endophytes for the selection of potential efficient biofertilizers for rapeseed crops.</title>
        <authorList>
            <person name="Jimenez-Gomez A."/>
            <person name="Saati-Santamaria Z."/>
            <person name="Menendez E."/>
            <person name="Rivas R."/>
            <person name="Mateos P.F."/>
            <person name="Velazquez E."/>
            <person name="Garcia-Fraile P."/>
        </authorList>
    </citation>
    <scope>NUCLEOTIDE SEQUENCE [LARGE SCALE GENOMIC DNA]</scope>
    <source>
        <strain evidence="3 4">CDVBN10</strain>
    </source>
</reference>
<dbReference type="InterPro" id="IPR042099">
    <property type="entry name" value="ANL_N_sf"/>
</dbReference>
<comment type="caution">
    <text evidence="3">The sequence shown here is derived from an EMBL/GenBank/DDBJ whole genome shotgun (WGS) entry which is preliminary data.</text>
</comment>
<organism evidence="3 4">
    <name type="scientific">Pseudomonas brassicacearum subsp. neoaurantiaca</name>
    <dbReference type="NCBI Taxonomy" id="494916"/>
    <lineage>
        <taxon>Bacteria</taxon>
        <taxon>Pseudomonadati</taxon>
        <taxon>Pseudomonadota</taxon>
        <taxon>Gammaproteobacteria</taxon>
        <taxon>Pseudomonadales</taxon>
        <taxon>Pseudomonadaceae</taxon>
        <taxon>Pseudomonas</taxon>
    </lineage>
</organism>
<dbReference type="Proteomes" id="UP000572407">
    <property type="component" value="Unassembled WGS sequence"/>
</dbReference>
<dbReference type="RefSeq" id="WP_181287055.1">
    <property type="nucleotide sequence ID" value="NZ_VDLV01000006.1"/>
</dbReference>